<reference evidence="2" key="6">
    <citation type="submission" date="2004-03" db="EMBL/GenBank/DDBJ databases">
        <authorList>
            <person name="Arakawa T."/>
            <person name="Carninci P."/>
            <person name="Fukuda S."/>
            <person name="Hashizume W."/>
            <person name="Hayashida K."/>
            <person name="Hori F."/>
            <person name="Iida J."/>
            <person name="Imamura K."/>
            <person name="Imotani K."/>
            <person name="Itoh M."/>
            <person name="Kanagawa S."/>
            <person name="Kawai J."/>
            <person name="Kojima M."/>
            <person name="Konno H."/>
            <person name="Murata M."/>
            <person name="Nakamura M."/>
            <person name="Ninomiya N."/>
            <person name="Nishiyori H."/>
            <person name="Nomura K."/>
            <person name="Ohno M."/>
            <person name="Sakazume N."/>
            <person name="Sano H."/>
            <person name="Sasaki D."/>
            <person name="Shibata K."/>
            <person name="Shiraki T."/>
            <person name="Tagami M."/>
            <person name="Tagami Y."/>
            <person name="Waki K."/>
            <person name="Watahiki A."/>
            <person name="Muramatsu M."/>
            <person name="Hayashizaki Y."/>
        </authorList>
    </citation>
    <scope>NUCLEOTIDE SEQUENCE</scope>
    <source>
        <strain evidence="2">C57BL/6J</strain>
        <tissue evidence="2">Testis</tissue>
    </source>
</reference>
<dbReference type="AGR" id="MGI:3642283"/>
<organism evidence="2">
    <name type="scientific">Mus musculus</name>
    <name type="common">Mouse</name>
    <dbReference type="NCBI Taxonomy" id="10090"/>
    <lineage>
        <taxon>Eukaryota</taxon>
        <taxon>Metazoa</taxon>
        <taxon>Chordata</taxon>
        <taxon>Craniata</taxon>
        <taxon>Vertebrata</taxon>
        <taxon>Euteleostomi</taxon>
        <taxon>Mammalia</taxon>
        <taxon>Eutheria</taxon>
        <taxon>Euarchontoglires</taxon>
        <taxon>Glires</taxon>
        <taxon>Rodentia</taxon>
        <taxon>Myomorpha</taxon>
        <taxon>Muroidea</taxon>
        <taxon>Muridae</taxon>
        <taxon>Murinae</taxon>
        <taxon>Mus</taxon>
        <taxon>Mus</taxon>
    </lineage>
</organism>
<evidence type="ECO:0000313" key="3">
    <source>
        <dbReference type="MGI" id="MGI:3642283"/>
    </source>
</evidence>
<reference evidence="2" key="4">
    <citation type="journal article" date="2001" name="Nature">
        <title>Functional annotation of a full-length mouse cDNA collection.</title>
        <authorList>
            <consortium name="The RIKEN Genome Exploration Research Group Phase II Team and the FANTOM Consortium"/>
        </authorList>
    </citation>
    <scope>NUCLEOTIDE SEQUENCE</scope>
    <source>
        <strain evidence="2">C57BL/6J</strain>
        <tissue evidence="2">Testis</tissue>
    </source>
</reference>
<dbReference type="MGI" id="MGI:3642283">
    <property type="gene designation" value="Gm10475"/>
</dbReference>
<dbReference type="AlphaFoldDB" id="Q3V0H5"/>
<reference evidence="2" key="5">
    <citation type="journal article" date="2002" name="Nature">
        <title>Analysis of the mouse transcriptome based on functional annotation of 60,770 full-length cDNAs.</title>
        <authorList>
            <consortium name="The FANTOM Consortium and the RIKEN Genome Exploration Research Group Phase I and II Team"/>
        </authorList>
    </citation>
    <scope>NUCLEOTIDE SEQUENCE</scope>
    <source>
        <strain evidence="2">C57BL/6J</strain>
        <tissue evidence="2">Testis</tissue>
    </source>
</reference>
<evidence type="ECO:0000313" key="2">
    <source>
        <dbReference type="EMBL" id="BAE21529.1"/>
    </source>
</evidence>
<feature type="compositionally biased region" description="Basic and acidic residues" evidence="1">
    <location>
        <begin position="87"/>
        <end position="100"/>
    </location>
</feature>
<reference evidence="2" key="7">
    <citation type="journal article" date="2005" name="Science">
        <title>The Transcriptional Landscape of the Mammalian Genome.</title>
        <authorList>
            <consortium name="The FANTOM Consortium"/>
            <consortium name="Riken Genome Exploration Research Group and Genome Science Group (Genome Network Project Core Group)"/>
        </authorList>
    </citation>
    <scope>NUCLEOTIDE SEQUENCE</scope>
    <source>
        <strain evidence="2">C57BL/6J</strain>
        <tissue evidence="2">Testis</tissue>
    </source>
</reference>
<reference evidence="2" key="8">
    <citation type="journal article" date="2005" name="Science">
        <title>Antisense Transcription in the Mammalian Transcriptome.</title>
        <authorList>
            <consortium name="RIKEN Genome Exploration Research Group and Genome Science Group (Genome Network Project Core Group) and the FANTOM Consortium"/>
        </authorList>
    </citation>
    <scope>NUCLEOTIDE SEQUENCE</scope>
    <source>
        <strain evidence="2">C57BL/6J</strain>
        <tissue evidence="2">Testis</tissue>
    </source>
</reference>
<gene>
    <name evidence="3" type="primary">Gm10475</name>
</gene>
<reference evidence="2" key="2">
    <citation type="journal article" date="2000" name="Genome Res.">
        <title>Normalization and subtraction of cap-trapper-selected cDNAs to prepare full-length cDNA libraries for rapid discovery of new genes.</title>
        <authorList>
            <person name="Carninci P."/>
            <person name="Shibata Y."/>
            <person name="Hayatsu N."/>
            <person name="Sugahara Y."/>
            <person name="Shibata K."/>
            <person name="Itoh M."/>
            <person name="Konno H."/>
            <person name="Okazaki Y."/>
            <person name="Muramatsu M."/>
            <person name="Hayashizaki Y."/>
        </authorList>
    </citation>
    <scope>NUCLEOTIDE SEQUENCE</scope>
    <source>
        <strain evidence="2">C57BL/6J</strain>
        <tissue evidence="2">Testis</tissue>
    </source>
</reference>
<reference evidence="2" key="3">
    <citation type="journal article" date="2000" name="Genome Res.">
        <title>RIKEN integrated sequence analysis (RISA) system--384-format sequencing pipeline with 384 multicapillary sequencer.</title>
        <authorList>
            <person name="Shibata K."/>
            <person name="Itoh M."/>
            <person name="Aizawa K."/>
            <person name="Nagaoka S."/>
            <person name="Sasaki N."/>
            <person name="Carninci P."/>
            <person name="Konno H."/>
            <person name="Akiyama J."/>
            <person name="Nishi K."/>
            <person name="Kitsunai T."/>
            <person name="Tashiro H."/>
            <person name="Itoh M."/>
            <person name="Sumi N."/>
            <person name="Ishii Y."/>
            <person name="Nakamura S."/>
            <person name="Hazama M."/>
            <person name="Nishine T."/>
            <person name="Harada A."/>
            <person name="Yamamoto R."/>
            <person name="Matsumoto H."/>
            <person name="Sakaguchi S."/>
            <person name="Ikegami T."/>
            <person name="Kashiwagi K."/>
            <person name="Fujiwake S."/>
            <person name="Inoue K."/>
            <person name="Togawa Y."/>
            <person name="Izawa M."/>
            <person name="Ohara E."/>
            <person name="Watahiki M."/>
            <person name="Yoneda Y."/>
            <person name="Ishikawa T."/>
            <person name="Ozawa K."/>
            <person name="Tanaka T."/>
            <person name="Matsuura S."/>
            <person name="Kawai J."/>
            <person name="Okazaki Y."/>
            <person name="Muramatsu M."/>
            <person name="Inoue Y."/>
            <person name="Kira A."/>
            <person name="Hayashizaki Y."/>
        </authorList>
    </citation>
    <scope>NUCLEOTIDE SEQUENCE</scope>
    <source>
        <strain evidence="2">C57BL/6J</strain>
        <tissue evidence="2">Testis</tissue>
    </source>
</reference>
<sequence>MHMTEFAKPFLVQSDESLSAYLSPSSRNSTLLLLCHLGLHICHKSYHCVEPVFLLHHHISLLRSLRADVQHFTSPFSLHSSSSSKGHIRDIHSRRAERGVSHSAALPDAAPPPTTEPSGKFSALYFQRSMTGCVM</sequence>
<accession>Q3V0H5</accession>
<protein>
    <submittedName>
        <fullName evidence="2">Uncharacterized protein</fullName>
    </submittedName>
</protein>
<reference evidence="2" key="1">
    <citation type="journal article" date="1999" name="Methods Enzymol.">
        <title>High-efficiency full-length cDNA cloning.</title>
        <authorList>
            <person name="Carninci P."/>
            <person name="Hayashizaki Y."/>
        </authorList>
    </citation>
    <scope>NUCLEOTIDE SEQUENCE</scope>
    <source>
        <strain evidence="2">C57BL/6J</strain>
        <tissue evidence="2">Testis</tissue>
    </source>
</reference>
<proteinExistence type="evidence at transcript level"/>
<name>Q3V0H5_MOUSE</name>
<dbReference type="EMBL" id="AK133143">
    <property type="protein sequence ID" value="BAE21529.1"/>
    <property type="molecule type" value="mRNA"/>
</dbReference>
<feature type="region of interest" description="Disordered" evidence="1">
    <location>
        <begin position="76"/>
        <end position="120"/>
    </location>
</feature>
<evidence type="ECO:0000256" key="1">
    <source>
        <dbReference type="SAM" id="MobiDB-lite"/>
    </source>
</evidence>